<dbReference type="PANTHER" id="PTHR42643">
    <property type="entry name" value="IONOTROPIC RECEPTOR 20A-RELATED"/>
    <property type="match status" value="1"/>
</dbReference>
<comment type="caution">
    <text evidence="9">The sequence shown here is derived from an EMBL/GenBank/DDBJ whole genome shotgun (WGS) entry which is preliminary data.</text>
</comment>
<reference evidence="9" key="1">
    <citation type="submission" date="2021-06" db="EMBL/GenBank/DDBJ databases">
        <authorList>
            <person name="Hodson N. C."/>
            <person name="Mongue J. A."/>
            <person name="Jaron S. K."/>
        </authorList>
    </citation>
    <scope>NUCLEOTIDE SEQUENCE</scope>
</reference>
<sequence length="410" mass="46113">MRVVAQVDERYKSTTHAVIINDAVQFIGGVYVDVLLDLQKMLNFRILPIVGKGWVKLESTPNGSFLTGMGEQVIAGEADISISKNSLLMFRVERLCFLPPISISPATAFYREPIRNRNSILTPFKASALIALGLLWIMITASFIILFSKHGNESLYGTIVDAVFSLVNAISLQGWTIFPTQFSLQVLCLTAIFSSSLIHAYYTASFVATISAPLPLIHRFSDFLKYGYRIFTNPTSPQYAQDFINDIRILNNVMSQSKSIFRNNEDAILKIAKGEQRFALIYNGDGLLNLALRNNASKQDLCRILSMKAVHNVPIKDGMFLRKGTPFKEIFTHRTILLTERGHVRHHFNRNFRDENNHCSDLGQRVITPINFQHGSVAFEILVVGFAISVASFVLECRIFSDKSSRSHLK</sequence>
<evidence type="ECO:0000256" key="8">
    <source>
        <dbReference type="SAM" id="Phobius"/>
    </source>
</evidence>
<evidence type="ECO:0000256" key="7">
    <source>
        <dbReference type="ARBA" id="ARBA00023180"/>
    </source>
</evidence>
<keyword evidence="5 8" id="KW-0472">Membrane</keyword>
<evidence type="ECO:0000256" key="1">
    <source>
        <dbReference type="ARBA" id="ARBA00004651"/>
    </source>
</evidence>
<feature type="transmembrane region" description="Helical" evidence="8">
    <location>
        <begin position="154"/>
        <end position="172"/>
    </location>
</feature>
<feature type="transmembrane region" description="Helical" evidence="8">
    <location>
        <begin position="184"/>
        <end position="202"/>
    </location>
</feature>
<evidence type="ECO:0000256" key="4">
    <source>
        <dbReference type="ARBA" id="ARBA00022989"/>
    </source>
</evidence>
<keyword evidence="10" id="KW-1185">Reference proteome</keyword>
<keyword evidence="2" id="KW-1003">Cell membrane</keyword>
<evidence type="ECO:0000313" key="10">
    <source>
        <dbReference type="Proteomes" id="UP000708208"/>
    </source>
</evidence>
<feature type="transmembrane region" description="Helical" evidence="8">
    <location>
        <begin position="126"/>
        <end position="148"/>
    </location>
</feature>
<name>A0A8J2PAG8_9HEXA</name>
<keyword evidence="6" id="KW-0675">Receptor</keyword>
<organism evidence="9 10">
    <name type="scientific">Allacma fusca</name>
    <dbReference type="NCBI Taxonomy" id="39272"/>
    <lineage>
        <taxon>Eukaryota</taxon>
        <taxon>Metazoa</taxon>
        <taxon>Ecdysozoa</taxon>
        <taxon>Arthropoda</taxon>
        <taxon>Hexapoda</taxon>
        <taxon>Collembola</taxon>
        <taxon>Symphypleona</taxon>
        <taxon>Sminthuridae</taxon>
        <taxon>Allacma</taxon>
    </lineage>
</organism>
<dbReference type="PANTHER" id="PTHR42643:SF32">
    <property type="entry name" value="IONOTROPIC RECEPTOR 31A, ISOFORM C-RELATED"/>
    <property type="match status" value="1"/>
</dbReference>
<evidence type="ECO:0000256" key="2">
    <source>
        <dbReference type="ARBA" id="ARBA00022475"/>
    </source>
</evidence>
<keyword evidence="4 8" id="KW-1133">Transmembrane helix</keyword>
<evidence type="ECO:0000256" key="5">
    <source>
        <dbReference type="ARBA" id="ARBA00023136"/>
    </source>
</evidence>
<dbReference type="EMBL" id="CAJVCH010496839">
    <property type="protein sequence ID" value="CAG7820991.1"/>
    <property type="molecule type" value="Genomic_DNA"/>
</dbReference>
<evidence type="ECO:0000256" key="3">
    <source>
        <dbReference type="ARBA" id="ARBA00022692"/>
    </source>
</evidence>
<gene>
    <name evidence="9" type="ORF">AFUS01_LOCUS31356</name>
</gene>
<keyword evidence="3 8" id="KW-0812">Transmembrane</keyword>
<dbReference type="Proteomes" id="UP000708208">
    <property type="component" value="Unassembled WGS sequence"/>
</dbReference>
<comment type="subcellular location">
    <subcellularLocation>
        <location evidence="1">Cell membrane</location>
        <topology evidence="1">Multi-pass membrane protein</topology>
    </subcellularLocation>
</comment>
<accession>A0A8J2PAG8</accession>
<evidence type="ECO:0000256" key="6">
    <source>
        <dbReference type="ARBA" id="ARBA00023170"/>
    </source>
</evidence>
<protein>
    <submittedName>
        <fullName evidence="9">Uncharacterized protein</fullName>
    </submittedName>
</protein>
<keyword evidence="7" id="KW-0325">Glycoprotein</keyword>
<evidence type="ECO:0000313" key="9">
    <source>
        <dbReference type="EMBL" id="CAG7820991.1"/>
    </source>
</evidence>
<proteinExistence type="predicted"/>
<dbReference type="InterPro" id="IPR052192">
    <property type="entry name" value="Insect_Ionotropic_Sensory_Rcpt"/>
</dbReference>
<dbReference type="AlphaFoldDB" id="A0A8J2PAG8"/>
<dbReference type="GO" id="GO:0005886">
    <property type="term" value="C:plasma membrane"/>
    <property type="evidence" value="ECO:0007669"/>
    <property type="project" value="UniProtKB-SubCell"/>
</dbReference>